<organism evidence="1 2">
    <name type="scientific">Aegilops tauschii subsp. strangulata</name>
    <name type="common">Goatgrass</name>
    <dbReference type="NCBI Taxonomy" id="200361"/>
    <lineage>
        <taxon>Eukaryota</taxon>
        <taxon>Viridiplantae</taxon>
        <taxon>Streptophyta</taxon>
        <taxon>Embryophyta</taxon>
        <taxon>Tracheophyta</taxon>
        <taxon>Spermatophyta</taxon>
        <taxon>Magnoliopsida</taxon>
        <taxon>Liliopsida</taxon>
        <taxon>Poales</taxon>
        <taxon>Poaceae</taxon>
        <taxon>BOP clade</taxon>
        <taxon>Pooideae</taxon>
        <taxon>Triticodae</taxon>
        <taxon>Triticeae</taxon>
        <taxon>Triticinae</taxon>
        <taxon>Aegilops</taxon>
    </lineage>
</organism>
<dbReference type="EnsemblPlants" id="AET1Gv21015600.2">
    <property type="protein sequence ID" value="AET1Gv21015600.2"/>
    <property type="gene ID" value="AET1Gv21015600"/>
</dbReference>
<dbReference type="AlphaFoldDB" id="A0A453A2E4"/>
<protein>
    <recommendedName>
        <fullName evidence="3">Alpha/beta hydrolase</fullName>
    </recommendedName>
</protein>
<evidence type="ECO:0008006" key="3">
    <source>
        <dbReference type="Google" id="ProtNLM"/>
    </source>
</evidence>
<evidence type="ECO:0000313" key="1">
    <source>
        <dbReference type="EnsemblPlants" id="AET1Gv21015600.2"/>
    </source>
</evidence>
<reference evidence="1" key="5">
    <citation type="journal article" date="2021" name="G3 (Bethesda)">
        <title>Aegilops tauschii genome assembly Aet v5.0 features greater sequence contiguity and improved annotation.</title>
        <authorList>
            <person name="Wang L."/>
            <person name="Zhu T."/>
            <person name="Rodriguez J.C."/>
            <person name="Deal K.R."/>
            <person name="Dubcovsky J."/>
            <person name="McGuire P.E."/>
            <person name="Lux T."/>
            <person name="Spannagl M."/>
            <person name="Mayer K.F.X."/>
            <person name="Baldrich P."/>
            <person name="Meyers B.C."/>
            <person name="Huo N."/>
            <person name="Gu Y.Q."/>
            <person name="Zhou H."/>
            <person name="Devos K.M."/>
            <person name="Bennetzen J.L."/>
            <person name="Unver T."/>
            <person name="Budak H."/>
            <person name="Gulick P.J."/>
            <person name="Galiba G."/>
            <person name="Kalapos B."/>
            <person name="Nelson D.R."/>
            <person name="Li P."/>
            <person name="You F.M."/>
            <person name="Luo M.C."/>
            <person name="Dvorak J."/>
        </authorList>
    </citation>
    <scope>NUCLEOTIDE SEQUENCE [LARGE SCALE GENOMIC DNA]</scope>
    <source>
        <strain evidence="1">cv. AL8/78</strain>
    </source>
</reference>
<reference evidence="2" key="2">
    <citation type="journal article" date="2017" name="Nat. Plants">
        <title>The Aegilops tauschii genome reveals multiple impacts of transposons.</title>
        <authorList>
            <person name="Zhao G."/>
            <person name="Zou C."/>
            <person name="Li K."/>
            <person name="Wang K."/>
            <person name="Li T."/>
            <person name="Gao L."/>
            <person name="Zhang X."/>
            <person name="Wang H."/>
            <person name="Yang Z."/>
            <person name="Liu X."/>
            <person name="Jiang W."/>
            <person name="Mao L."/>
            <person name="Kong X."/>
            <person name="Jiao Y."/>
            <person name="Jia J."/>
        </authorList>
    </citation>
    <scope>NUCLEOTIDE SEQUENCE [LARGE SCALE GENOMIC DNA]</scope>
    <source>
        <strain evidence="2">cv. AL8/78</strain>
    </source>
</reference>
<keyword evidence="2" id="KW-1185">Reference proteome</keyword>
<proteinExistence type="predicted"/>
<dbReference type="Proteomes" id="UP000015105">
    <property type="component" value="Chromosome 1D"/>
</dbReference>
<accession>A0A453A2E4</accession>
<dbReference type="Gramene" id="AET1Gv21015600.2">
    <property type="protein sequence ID" value="AET1Gv21015600.2"/>
    <property type="gene ID" value="AET1Gv21015600"/>
</dbReference>
<reference evidence="1" key="3">
    <citation type="journal article" date="2017" name="Nature">
        <title>Genome sequence of the progenitor of the wheat D genome Aegilops tauschii.</title>
        <authorList>
            <person name="Luo M.C."/>
            <person name="Gu Y.Q."/>
            <person name="Puiu D."/>
            <person name="Wang H."/>
            <person name="Twardziok S.O."/>
            <person name="Deal K.R."/>
            <person name="Huo N."/>
            <person name="Zhu T."/>
            <person name="Wang L."/>
            <person name="Wang Y."/>
            <person name="McGuire P.E."/>
            <person name="Liu S."/>
            <person name="Long H."/>
            <person name="Ramasamy R.K."/>
            <person name="Rodriguez J.C."/>
            <person name="Van S.L."/>
            <person name="Yuan L."/>
            <person name="Wang Z."/>
            <person name="Xia Z."/>
            <person name="Xiao L."/>
            <person name="Anderson O.D."/>
            <person name="Ouyang S."/>
            <person name="Liang Y."/>
            <person name="Zimin A.V."/>
            <person name="Pertea G."/>
            <person name="Qi P."/>
            <person name="Bennetzen J.L."/>
            <person name="Dai X."/>
            <person name="Dawson M.W."/>
            <person name="Muller H.G."/>
            <person name="Kugler K."/>
            <person name="Rivarola-Duarte L."/>
            <person name="Spannagl M."/>
            <person name="Mayer K.F.X."/>
            <person name="Lu F.H."/>
            <person name="Bevan M.W."/>
            <person name="Leroy P."/>
            <person name="Li P."/>
            <person name="You F.M."/>
            <person name="Sun Q."/>
            <person name="Liu Z."/>
            <person name="Lyons E."/>
            <person name="Wicker T."/>
            <person name="Salzberg S.L."/>
            <person name="Devos K.M."/>
            <person name="Dvorak J."/>
        </authorList>
    </citation>
    <scope>NUCLEOTIDE SEQUENCE [LARGE SCALE GENOMIC DNA]</scope>
    <source>
        <strain evidence="1">cv. AL8/78</strain>
    </source>
</reference>
<reference evidence="2" key="1">
    <citation type="journal article" date="2014" name="Science">
        <title>Ancient hybridizations among the ancestral genomes of bread wheat.</title>
        <authorList>
            <consortium name="International Wheat Genome Sequencing Consortium,"/>
            <person name="Marcussen T."/>
            <person name="Sandve S.R."/>
            <person name="Heier L."/>
            <person name="Spannagl M."/>
            <person name="Pfeifer M."/>
            <person name="Jakobsen K.S."/>
            <person name="Wulff B.B."/>
            <person name="Steuernagel B."/>
            <person name="Mayer K.F."/>
            <person name="Olsen O.A."/>
        </authorList>
    </citation>
    <scope>NUCLEOTIDE SEQUENCE [LARGE SCALE GENOMIC DNA]</scope>
    <source>
        <strain evidence="2">cv. AL8/78</strain>
    </source>
</reference>
<evidence type="ECO:0000313" key="2">
    <source>
        <dbReference type="Proteomes" id="UP000015105"/>
    </source>
</evidence>
<name>A0A453A2E4_AEGTS</name>
<sequence>SVLPSSEVRTLNMVYLRRLGHYTIPEEMDDVCRWLSSRLSVDRSR</sequence>
<reference evidence="1" key="4">
    <citation type="submission" date="2019-03" db="UniProtKB">
        <authorList>
            <consortium name="EnsemblPlants"/>
        </authorList>
    </citation>
    <scope>IDENTIFICATION</scope>
</reference>